<dbReference type="AlphaFoldDB" id="A0A1Y6CX74"/>
<dbReference type="InterPro" id="IPR037401">
    <property type="entry name" value="SnoaL-like"/>
</dbReference>
<evidence type="ECO:0000313" key="2">
    <source>
        <dbReference type="EMBL" id="SMF94840.1"/>
    </source>
</evidence>
<reference evidence="2 3" key="1">
    <citation type="submission" date="2016-12" db="EMBL/GenBank/DDBJ databases">
        <authorList>
            <person name="Song W.-J."/>
            <person name="Kurnit D.M."/>
        </authorList>
    </citation>
    <scope>NUCLEOTIDE SEQUENCE [LARGE SCALE GENOMIC DNA]</scope>
    <source>
        <strain evidence="2 3">175</strain>
    </source>
</reference>
<feature type="domain" description="SnoaL-like" evidence="1">
    <location>
        <begin position="11"/>
        <end position="93"/>
    </location>
</feature>
<name>A0A1Y6CX74_9GAMM</name>
<dbReference type="RefSeq" id="WP_085212570.1">
    <property type="nucleotide sequence ID" value="NZ_FXAM01000001.1"/>
</dbReference>
<evidence type="ECO:0000313" key="3">
    <source>
        <dbReference type="Proteomes" id="UP000192923"/>
    </source>
</evidence>
<proteinExistence type="predicted"/>
<dbReference type="SUPFAM" id="SSF54427">
    <property type="entry name" value="NTF2-like"/>
    <property type="match status" value="1"/>
</dbReference>
<dbReference type="Proteomes" id="UP000192923">
    <property type="component" value="Unassembled WGS sequence"/>
</dbReference>
<dbReference type="OrthoDB" id="13610at2"/>
<accession>A0A1Y6CX74</accession>
<organism evidence="2 3">
    <name type="scientific">Methylomagnum ishizawai</name>
    <dbReference type="NCBI Taxonomy" id="1760988"/>
    <lineage>
        <taxon>Bacteria</taxon>
        <taxon>Pseudomonadati</taxon>
        <taxon>Pseudomonadota</taxon>
        <taxon>Gammaproteobacteria</taxon>
        <taxon>Methylococcales</taxon>
        <taxon>Methylococcaceae</taxon>
        <taxon>Methylomagnum</taxon>
    </lineage>
</organism>
<evidence type="ECO:0000259" key="1">
    <source>
        <dbReference type="Pfam" id="PF12680"/>
    </source>
</evidence>
<dbReference type="Pfam" id="PF12680">
    <property type="entry name" value="SnoaL_2"/>
    <property type="match status" value="1"/>
</dbReference>
<dbReference type="EMBL" id="FXAM01000001">
    <property type="protein sequence ID" value="SMF94840.1"/>
    <property type="molecule type" value="Genomic_DNA"/>
</dbReference>
<keyword evidence="3" id="KW-1185">Reference proteome</keyword>
<sequence>MDPDFARDFAAEWLAAWNSHDLPRILAHYADDFEMTSPMIQKLAGEASGMLRGQAAVGAYWAKALALIPDLHFEPIATLVGVDSLALHYRGAGGRLVIEVLRFGPDLKVIQASAHYAD</sequence>
<gene>
    <name evidence="2" type="ORF">SAMN02949497_2176</name>
</gene>
<dbReference type="Gene3D" id="3.10.450.50">
    <property type="match status" value="1"/>
</dbReference>
<dbReference type="STRING" id="1760988.SAMN02949497_2176"/>
<dbReference type="InterPro" id="IPR032710">
    <property type="entry name" value="NTF2-like_dom_sf"/>
</dbReference>
<protein>
    <submittedName>
        <fullName evidence="2">SnoaL-like domain-containing protein</fullName>
    </submittedName>
</protein>